<dbReference type="Pfam" id="PF05772">
    <property type="entry name" value="NinB"/>
    <property type="match status" value="1"/>
</dbReference>
<dbReference type="InterPro" id="IPR036619">
    <property type="entry name" value="NinB_sf"/>
</dbReference>
<organism evidence="1 2">
    <name type="scientific">Comamonas koreensis</name>
    <dbReference type="NCBI Taxonomy" id="160825"/>
    <lineage>
        <taxon>Bacteria</taxon>
        <taxon>Pseudomonadati</taxon>
        <taxon>Pseudomonadota</taxon>
        <taxon>Betaproteobacteria</taxon>
        <taxon>Burkholderiales</taxon>
        <taxon>Comamonadaceae</taxon>
        <taxon>Comamonas</taxon>
    </lineage>
</organism>
<dbReference type="Gene3D" id="1.10.3790.10">
    <property type="entry name" value="NinB"/>
    <property type="match status" value="1"/>
</dbReference>
<protein>
    <submittedName>
        <fullName evidence="1">Recombination protein NinB</fullName>
    </submittedName>
</protein>
<accession>A0AAW4XTA1</accession>
<name>A0AAW4XTA1_9BURK</name>
<dbReference type="RefSeq" id="WP_230771527.1">
    <property type="nucleotide sequence ID" value="NZ_JAJNCT010000005.1"/>
</dbReference>
<reference evidence="1 2" key="1">
    <citation type="submission" date="2021-11" db="EMBL/GenBank/DDBJ databases">
        <title>Genome sequence.</title>
        <authorList>
            <person name="Sun Q."/>
        </authorList>
    </citation>
    <scope>NUCLEOTIDE SEQUENCE [LARGE SCALE GENOMIC DNA]</scope>
    <source>
        <strain evidence="1 2">KCTC 12005</strain>
    </source>
</reference>
<dbReference type="SUPFAM" id="SSF103370">
    <property type="entry name" value="NinB"/>
    <property type="match status" value="1"/>
</dbReference>
<dbReference type="EMBL" id="JAJNCT010000005">
    <property type="protein sequence ID" value="MCD2164298.1"/>
    <property type="molecule type" value="Genomic_DNA"/>
</dbReference>
<dbReference type="AlphaFoldDB" id="A0AAW4XTA1"/>
<comment type="caution">
    <text evidence="1">The sequence shown here is derived from an EMBL/GenBank/DDBJ whole genome shotgun (WGS) entry which is preliminary data.</text>
</comment>
<proteinExistence type="predicted"/>
<keyword evidence="2" id="KW-1185">Reference proteome</keyword>
<evidence type="ECO:0000313" key="2">
    <source>
        <dbReference type="Proteomes" id="UP001199260"/>
    </source>
</evidence>
<dbReference type="Proteomes" id="UP001199260">
    <property type="component" value="Unassembled WGS sequence"/>
</dbReference>
<gene>
    <name evidence="1" type="ORF">LPW39_04015</name>
</gene>
<evidence type="ECO:0000313" key="1">
    <source>
        <dbReference type="EMBL" id="MCD2164298.1"/>
    </source>
</evidence>
<dbReference type="InterPro" id="IPR008711">
    <property type="entry name" value="Recombinase_NinB"/>
</dbReference>
<sequence>MTERLEFELHNPMQAKLALKGQLFPFLANVLQGGGRWVLTVTRRKRTQPQNRRYWGQGVLAQVAAQAVVNGKQFSAETWHEMFKRMFIGVDELPNGELIGKSSTKLTTAEFSEFCTKVEAYASTELGVTFYDLEGR</sequence>